<dbReference type="Proteomes" id="UP001204621">
    <property type="component" value="Unassembled WGS sequence"/>
</dbReference>
<evidence type="ECO:0000256" key="1">
    <source>
        <dbReference type="SAM" id="SignalP"/>
    </source>
</evidence>
<accession>A0ABT2CYD0</accession>
<gene>
    <name evidence="2" type="ORF">NX778_12980</name>
</gene>
<evidence type="ECO:0000313" key="2">
    <source>
        <dbReference type="EMBL" id="MCS0658978.1"/>
    </source>
</evidence>
<keyword evidence="1" id="KW-0732">Signal</keyword>
<evidence type="ECO:0000313" key="3">
    <source>
        <dbReference type="Proteomes" id="UP001204621"/>
    </source>
</evidence>
<dbReference type="EMBL" id="JANUGU010000003">
    <property type="protein sequence ID" value="MCS0658978.1"/>
    <property type="molecule type" value="Genomic_DNA"/>
</dbReference>
<reference evidence="2 3" key="1">
    <citation type="submission" date="2022-08" db="EMBL/GenBank/DDBJ databases">
        <title>Reclassification of Massilia species as members of the genera Telluria, Duganella, Pseudoduganella, Mokoshia gen. nov. and Zemynaea gen. nov. using orthogonal and non-orthogonal genome-based approaches.</title>
        <authorList>
            <person name="Bowman J.P."/>
        </authorList>
    </citation>
    <scope>NUCLEOTIDE SEQUENCE [LARGE SCALE GENOMIC DNA]</scope>
    <source>
        <strain evidence="2 3">JCM 31606</strain>
    </source>
</reference>
<organism evidence="2 3">
    <name type="scientific">Massilia terrae</name>
    <dbReference type="NCBI Taxonomy" id="1811224"/>
    <lineage>
        <taxon>Bacteria</taxon>
        <taxon>Pseudomonadati</taxon>
        <taxon>Pseudomonadota</taxon>
        <taxon>Betaproteobacteria</taxon>
        <taxon>Burkholderiales</taxon>
        <taxon>Oxalobacteraceae</taxon>
        <taxon>Telluria group</taxon>
        <taxon>Massilia</taxon>
    </lineage>
</organism>
<protein>
    <recommendedName>
        <fullName evidence="4">NIPSNAP family containing protein</fullName>
    </recommendedName>
</protein>
<name>A0ABT2CYD0_9BURK</name>
<comment type="caution">
    <text evidence="2">The sequence shown here is derived from an EMBL/GenBank/DDBJ whole genome shotgun (WGS) entry which is preliminary data.</text>
</comment>
<proteinExistence type="predicted"/>
<keyword evidence="3" id="KW-1185">Reference proteome</keyword>
<feature type="signal peptide" evidence="1">
    <location>
        <begin position="1"/>
        <end position="28"/>
    </location>
</feature>
<sequence>MNQIFKRTRAFFLLAAVLWTAFFGVAQATPFDSGMKGLVIEYKVAPANRPALYAYMREQGLDQLEQWKREGKLKNYKVLFGRYADSPVWDMMTMLDFADVAQAARWKEIERTMPAGLGPQALALVTSVETNPVDQWFEGGKSTSNGVYLVIPYDYLVSTEKYVSYVEGYLLPQVNGWLQDGALSHYNFYIGRYAVSRHWSSLLVLEYNGDEGIGQREKLTARVRAKLAGSDPVWEGWSKDKSAIRNTRQYILADELRKP</sequence>
<dbReference type="RefSeq" id="WP_258812163.1">
    <property type="nucleotide sequence ID" value="NZ_JANUGU010000003.1"/>
</dbReference>
<feature type="chain" id="PRO_5047056673" description="NIPSNAP family containing protein" evidence="1">
    <location>
        <begin position="29"/>
        <end position="259"/>
    </location>
</feature>
<evidence type="ECO:0008006" key="4">
    <source>
        <dbReference type="Google" id="ProtNLM"/>
    </source>
</evidence>